<dbReference type="EMBL" id="LPXN01000052">
    <property type="protein sequence ID" value="KZD12132.1"/>
    <property type="molecule type" value="Genomic_DNA"/>
</dbReference>
<name>A0A154WF45_9PROT</name>
<dbReference type="Pfam" id="PF12697">
    <property type="entry name" value="Abhydrolase_6"/>
    <property type="match status" value="1"/>
</dbReference>
<organism evidence="2 3">
    <name type="scientific">Oceanibaculum pacificum</name>
    <dbReference type="NCBI Taxonomy" id="580166"/>
    <lineage>
        <taxon>Bacteria</taxon>
        <taxon>Pseudomonadati</taxon>
        <taxon>Pseudomonadota</taxon>
        <taxon>Alphaproteobacteria</taxon>
        <taxon>Rhodospirillales</taxon>
        <taxon>Oceanibaculaceae</taxon>
        <taxon>Oceanibaculum</taxon>
    </lineage>
</organism>
<dbReference type="PANTHER" id="PTHR43798:SF33">
    <property type="entry name" value="HYDROLASE, PUTATIVE (AFU_ORTHOLOGUE AFUA_2G14860)-RELATED"/>
    <property type="match status" value="1"/>
</dbReference>
<dbReference type="Gene3D" id="3.40.50.1820">
    <property type="entry name" value="alpha/beta hydrolase"/>
    <property type="match status" value="1"/>
</dbReference>
<dbReference type="InterPro" id="IPR000073">
    <property type="entry name" value="AB_hydrolase_1"/>
</dbReference>
<dbReference type="GO" id="GO:0016020">
    <property type="term" value="C:membrane"/>
    <property type="evidence" value="ECO:0007669"/>
    <property type="project" value="TreeGrafter"/>
</dbReference>
<evidence type="ECO:0000313" key="2">
    <source>
        <dbReference type="EMBL" id="KZD12132.1"/>
    </source>
</evidence>
<keyword evidence="3" id="KW-1185">Reference proteome</keyword>
<comment type="caution">
    <text evidence="2">The sequence shown here is derived from an EMBL/GenBank/DDBJ whole genome shotgun (WGS) entry which is preliminary data.</text>
</comment>
<dbReference type="PANTHER" id="PTHR43798">
    <property type="entry name" value="MONOACYLGLYCEROL LIPASE"/>
    <property type="match status" value="1"/>
</dbReference>
<protein>
    <recommendedName>
        <fullName evidence="1">AB hydrolase-1 domain-containing protein</fullName>
    </recommendedName>
</protein>
<accession>A0A154WF45</accession>
<dbReference type="InterPro" id="IPR050266">
    <property type="entry name" value="AB_hydrolase_sf"/>
</dbReference>
<gene>
    <name evidence="2" type="ORF">AUP43_17335</name>
</gene>
<reference evidence="2 3" key="1">
    <citation type="submission" date="2015-12" db="EMBL/GenBank/DDBJ databases">
        <title>Genome sequence of Oceanibaculum pacificum MCCC 1A02656.</title>
        <authorList>
            <person name="Lu L."/>
            <person name="Lai Q."/>
            <person name="Shao Z."/>
            <person name="Qian P."/>
        </authorList>
    </citation>
    <scope>NUCLEOTIDE SEQUENCE [LARGE SCALE GENOMIC DNA]</scope>
    <source>
        <strain evidence="2 3">MCCC 1A02656</strain>
    </source>
</reference>
<dbReference type="STRING" id="580166.AUP43_17335"/>
<dbReference type="OrthoDB" id="9779853at2"/>
<dbReference type="AlphaFoldDB" id="A0A154WF45"/>
<proteinExistence type="predicted"/>
<dbReference type="SUPFAM" id="SSF53474">
    <property type="entry name" value="alpha/beta-Hydrolases"/>
    <property type="match status" value="1"/>
</dbReference>
<evidence type="ECO:0000313" key="3">
    <source>
        <dbReference type="Proteomes" id="UP000076400"/>
    </source>
</evidence>
<dbReference type="Proteomes" id="UP000076400">
    <property type="component" value="Unassembled WGS sequence"/>
</dbReference>
<feature type="domain" description="AB hydrolase-1" evidence="1">
    <location>
        <begin position="32"/>
        <end position="252"/>
    </location>
</feature>
<sequence>MSLAGGPYEHVMAGGHCLRMQRIPGPADRPVLVFLHEGLGSIPQWRGFPADLCRAARLPGLVYERWGYGGSDAVTLPRPDDFLRIEAEQALPTLLRACGVDRPILLGHSDGGTIALYYAALFPTQPTACITMAAHVMMEPDTQSGLAAVMGRWREDPEFSARLARHHGDRTEAMFRGWAETWMRPALRDWSMVDLLPRIACPLLAIQGARDDHGSWAQVEAIVAAASGPAAAYAVPDCGHSPHLEMRAPVIERIREFLSTLSQ</sequence>
<dbReference type="InterPro" id="IPR029058">
    <property type="entry name" value="AB_hydrolase_fold"/>
</dbReference>
<dbReference type="RefSeq" id="WP_067553081.1">
    <property type="nucleotide sequence ID" value="NZ_LPXN01000052.1"/>
</dbReference>
<evidence type="ECO:0000259" key="1">
    <source>
        <dbReference type="Pfam" id="PF12697"/>
    </source>
</evidence>